<evidence type="ECO:0000313" key="3">
    <source>
        <dbReference type="Proteomes" id="UP000024635"/>
    </source>
</evidence>
<dbReference type="OrthoDB" id="5856193at2759"/>
<dbReference type="Proteomes" id="UP000024635">
    <property type="component" value="Unassembled WGS sequence"/>
</dbReference>
<feature type="domain" description="DUF7752" evidence="1">
    <location>
        <begin position="54"/>
        <end position="154"/>
    </location>
</feature>
<name>A0A016SUI8_9BILA</name>
<protein>
    <recommendedName>
        <fullName evidence="1">DUF7752 domain-containing protein</fullName>
    </recommendedName>
</protein>
<sequence>MLTLGTTAPSTHPLAERFSIEIQSDIEKNIDEYELFCVDMCEECEFVRRYNIAYGPRLMYVLFVLKRWLTAELFRFCRLTMEHIALLFLQFGLGMAKLPSDVSDANRIRLFPHKLMWNETADVVNHSVSDCGLALILFLRYLGSQQFSMCHSLDLSLQDGRPMPYPILMRQPIWEPLHQLAFRTYHHIAVSGRFDAIYVGDIVQDWSESESRDPIIVSSSLLRQNYGESPLSAHRILDLLQVTPSKLTALVPVTASFSRSGRASRRSSPATCTRTAATT</sequence>
<keyword evidence="3" id="KW-1185">Reference proteome</keyword>
<dbReference type="AlphaFoldDB" id="A0A016SUI8"/>
<reference evidence="3" key="1">
    <citation type="journal article" date="2015" name="Nat. Genet.">
        <title>The genome and transcriptome of the zoonotic hookworm Ancylostoma ceylanicum identify infection-specific gene families.</title>
        <authorList>
            <person name="Schwarz E.M."/>
            <person name="Hu Y."/>
            <person name="Antoshechkin I."/>
            <person name="Miller M.M."/>
            <person name="Sternberg P.W."/>
            <person name="Aroian R.V."/>
        </authorList>
    </citation>
    <scope>NUCLEOTIDE SEQUENCE</scope>
    <source>
        <strain evidence="3">HY135</strain>
    </source>
</reference>
<accession>A0A016SUI8</accession>
<organism evidence="2 3">
    <name type="scientific">Ancylostoma ceylanicum</name>
    <dbReference type="NCBI Taxonomy" id="53326"/>
    <lineage>
        <taxon>Eukaryota</taxon>
        <taxon>Metazoa</taxon>
        <taxon>Ecdysozoa</taxon>
        <taxon>Nematoda</taxon>
        <taxon>Chromadorea</taxon>
        <taxon>Rhabditida</taxon>
        <taxon>Rhabditina</taxon>
        <taxon>Rhabditomorpha</taxon>
        <taxon>Strongyloidea</taxon>
        <taxon>Ancylostomatidae</taxon>
        <taxon>Ancylostomatinae</taxon>
        <taxon>Ancylostoma</taxon>
    </lineage>
</organism>
<comment type="caution">
    <text evidence="2">The sequence shown here is derived from an EMBL/GenBank/DDBJ whole genome shotgun (WGS) entry which is preliminary data.</text>
</comment>
<gene>
    <name evidence="2" type="primary">Acey_s0174.g458</name>
    <name evidence="2" type="ORF">Y032_0174g458</name>
</gene>
<dbReference type="EMBL" id="JARK01001510">
    <property type="protein sequence ID" value="EYB94205.1"/>
    <property type="molecule type" value="Genomic_DNA"/>
</dbReference>
<evidence type="ECO:0000313" key="2">
    <source>
        <dbReference type="EMBL" id="EYB94205.1"/>
    </source>
</evidence>
<dbReference type="InterPro" id="IPR056654">
    <property type="entry name" value="DUF7752"/>
</dbReference>
<proteinExistence type="predicted"/>
<dbReference type="Pfam" id="PF24934">
    <property type="entry name" value="DUF7752"/>
    <property type="match status" value="1"/>
</dbReference>
<evidence type="ECO:0000259" key="1">
    <source>
        <dbReference type="Pfam" id="PF24934"/>
    </source>
</evidence>